<protein>
    <recommendedName>
        <fullName evidence="5">beta-lactamase</fullName>
        <ecNumber evidence="5">3.5.2.6</ecNumber>
    </recommendedName>
</protein>
<comment type="catalytic activity">
    <reaction evidence="1">
        <text>a beta-lactam + H2O = a substituted beta-amino acid</text>
        <dbReference type="Rhea" id="RHEA:20401"/>
        <dbReference type="ChEBI" id="CHEBI:15377"/>
        <dbReference type="ChEBI" id="CHEBI:35627"/>
        <dbReference type="ChEBI" id="CHEBI:140347"/>
        <dbReference type="EC" id="3.5.2.6"/>
    </reaction>
</comment>
<evidence type="ECO:0000256" key="2">
    <source>
        <dbReference type="ARBA" id="ARBA00001947"/>
    </source>
</evidence>
<comment type="caution">
    <text evidence="13">The sequence shown here is derived from an EMBL/GenBank/DDBJ whole genome shotgun (WGS) entry which is preliminary data.</text>
</comment>
<gene>
    <name evidence="13" type="ORF">ACFOEE_03210</name>
</gene>
<organism evidence="13 14">
    <name type="scientific">Pseudoalteromonas fenneropenaei</name>
    <dbReference type="NCBI Taxonomy" id="1737459"/>
    <lineage>
        <taxon>Bacteria</taxon>
        <taxon>Pseudomonadati</taxon>
        <taxon>Pseudomonadota</taxon>
        <taxon>Gammaproteobacteria</taxon>
        <taxon>Alteromonadales</taxon>
        <taxon>Pseudoalteromonadaceae</taxon>
        <taxon>Pseudoalteromonas</taxon>
    </lineage>
</organism>
<evidence type="ECO:0000313" key="14">
    <source>
        <dbReference type="Proteomes" id="UP001595453"/>
    </source>
</evidence>
<dbReference type="EMBL" id="JBHRSD010000006">
    <property type="protein sequence ID" value="MFC3031531.1"/>
    <property type="molecule type" value="Genomic_DNA"/>
</dbReference>
<evidence type="ECO:0000256" key="5">
    <source>
        <dbReference type="ARBA" id="ARBA00012865"/>
    </source>
</evidence>
<comment type="cofactor">
    <cofactor evidence="2">
        <name>Zn(2+)</name>
        <dbReference type="ChEBI" id="CHEBI:29105"/>
    </cofactor>
</comment>
<dbReference type="SMART" id="SM00849">
    <property type="entry name" value="Lactamase_B"/>
    <property type="match status" value="1"/>
</dbReference>
<keyword evidence="11" id="KW-0046">Antibiotic resistance</keyword>
<comment type="subcellular location">
    <subcellularLocation>
        <location evidence="3">Periplasm</location>
    </subcellularLocation>
</comment>
<evidence type="ECO:0000256" key="11">
    <source>
        <dbReference type="ARBA" id="ARBA00023251"/>
    </source>
</evidence>
<dbReference type="EC" id="3.5.2.6" evidence="5"/>
<dbReference type="Gene3D" id="3.60.15.10">
    <property type="entry name" value="Ribonuclease Z/Hydroxyacylglutathione hydrolase-like"/>
    <property type="match status" value="2"/>
</dbReference>
<name>A0ABV7CG32_9GAMM</name>
<feature type="domain" description="Metallo-beta-lactamase" evidence="12">
    <location>
        <begin position="17"/>
        <end position="158"/>
    </location>
</feature>
<evidence type="ECO:0000256" key="8">
    <source>
        <dbReference type="ARBA" id="ARBA00022764"/>
    </source>
</evidence>
<keyword evidence="14" id="KW-1185">Reference proteome</keyword>
<evidence type="ECO:0000256" key="6">
    <source>
        <dbReference type="ARBA" id="ARBA00022723"/>
    </source>
</evidence>
<evidence type="ECO:0000256" key="3">
    <source>
        <dbReference type="ARBA" id="ARBA00004418"/>
    </source>
</evidence>
<dbReference type="Pfam" id="PF00753">
    <property type="entry name" value="Lactamase_B"/>
    <property type="match status" value="1"/>
</dbReference>
<keyword evidence="7" id="KW-0732">Signal</keyword>
<evidence type="ECO:0000313" key="13">
    <source>
        <dbReference type="EMBL" id="MFC3031531.1"/>
    </source>
</evidence>
<evidence type="ECO:0000256" key="9">
    <source>
        <dbReference type="ARBA" id="ARBA00022801"/>
    </source>
</evidence>
<accession>A0ABV7CG32</accession>
<dbReference type="InterPro" id="IPR001018">
    <property type="entry name" value="Beta-lactamase_class-B_CS"/>
</dbReference>
<dbReference type="Proteomes" id="UP001595453">
    <property type="component" value="Unassembled WGS sequence"/>
</dbReference>
<evidence type="ECO:0000256" key="1">
    <source>
        <dbReference type="ARBA" id="ARBA00001526"/>
    </source>
</evidence>
<dbReference type="InterPro" id="IPR001279">
    <property type="entry name" value="Metallo-B-lactamas"/>
</dbReference>
<dbReference type="PANTHER" id="PTHR42951">
    <property type="entry name" value="METALLO-BETA-LACTAMASE DOMAIN-CONTAINING"/>
    <property type="match status" value="1"/>
</dbReference>
<proteinExistence type="inferred from homology"/>
<dbReference type="InterPro" id="IPR050855">
    <property type="entry name" value="NDM-1-like"/>
</dbReference>
<reference evidence="14" key="1">
    <citation type="journal article" date="2019" name="Int. J. Syst. Evol. Microbiol.">
        <title>The Global Catalogue of Microorganisms (GCM) 10K type strain sequencing project: providing services to taxonomists for standard genome sequencing and annotation.</title>
        <authorList>
            <consortium name="The Broad Institute Genomics Platform"/>
            <consortium name="The Broad Institute Genome Sequencing Center for Infectious Disease"/>
            <person name="Wu L."/>
            <person name="Ma J."/>
        </authorList>
    </citation>
    <scope>NUCLEOTIDE SEQUENCE [LARGE SCALE GENOMIC DNA]</scope>
    <source>
        <strain evidence="14">KCTC 42730</strain>
    </source>
</reference>
<dbReference type="SUPFAM" id="SSF56281">
    <property type="entry name" value="Metallo-hydrolase/oxidoreductase"/>
    <property type="match status" value="1"/>
</dbReference>
<evidence type="ECO:0000256" key="4">
    <source>
        <dbReference type="ARBA" id="ARBA00005250"/>
    </source>
</evidence>
<evidence type="ECO:0000256" key="7">
    <source>
        <dbReference type="ARBA" id="ARBA00022729"/>
    </source>
</evidence>
<keyword evidence="9" id="KW-0378">Hydrolase</keyword>
<keyword evidence="8" id="KW-0574">Periplasm</keyword>
<sequence>MEKIAENVHILSGKEYGTNIGLISVQGGMILIDPMPGEQSLSDLAAVITAISGDTKKYILNTHAHSDHTGGNQYFIERGARLIEQELGVHEITYIKVSSHTAADVIFYHKTSNTLFVGDVFDNHWHPTFYAGGIQGFKQAIDTILSVANEQTVIVPGHGQTANKAVLLEFKRNTLAWVNKITELHHKGLSIDSIMADAEVQAALEKFNTNKRTSFIPDKALRRFIERTIAVVASERATEQANSQVKPSTSI</sequence>
<evidence type="ECO:0000256" key="10">
    <source>
        <dbReference type="ARBA" id="ARBA00022833"/>
    </source>
</evidence>
<dbReference type="PROSITE" id="PS00743">
    <property type="entry name" value="BETA_LACTAMASE_B_1"/>
    <property type="match status" value="1"/>
</dbReference>
<evidence type="ECO:0000259" key="12">
    <source>
        <dbReference type="SMART" id="SM00849"/>
    </source>
</evidence>
<dbReference type="RefSeq" id="WP_377120850.1">
    <property type="nucleotide sequence ID" value="NZ_JBHRSD010000006.1"/>
</dbReference>
<keyword evidence="10" id="KW-0862">Zinc</keyword>
<dbReference type="InterPro" id="IPR036866">
    <property type="entry name" value="RibonucZ/Hydroxyglut_hydro"/>
</dbReference>
<comment type="similarity">
    <text evidence="4">Belongs to the metallo-beta-lactamase superfamily. Class-B beta-lactamase family.</text>
</comment>
<keyword evidence="6" id="KW-0479">Metal-binding</keyword>